<dbReference type="GO" id="GO:0003735">
    <property type="term" value="F:structural constituent of ribosome"/>
    <property type="evidence" value="ECO:0007669"/>
    <property type="project" value="InterPro"/>
</dbReference>
<evidence type="ECO:0000256" key="5">
    <source>
        <dbReference type="HAMAP-Rule" id="MF_01475"/>
    </source>
</evidence>
<dbReference type="InterPro" id="IPR057260">
    <property type="entry name" value="Ribosomal_L19e_C"/>
</dbReference>
<keyword evidence="4 5" id="KW-0687">Ribonucleoprotein</keyword>
<evidence type="ECO:0000259" key="8">
    <source>
        <dbReference type="SMART" id="SM01416"/>
    </source>
</evidence>
<keyword evidence="3 5" id="KW-0689">Ribosomal protein</keyword>
<dbReference type="GO" id="GO:0070180">
    <property type="term" value="F:large ribosomal subunit rRNA binding"/>
    <property type="evidence" value="ECO:0007669"/>
    <property type="project" value="UniProtKB-UniRule"/>
</dbReference>
<evidence type="ECO:0000256" key="4">
    <source>
        <dbReference type="ARBA" id="ARBA00023274"/>
    </source>
</evidence>
<dbReference type="InterPro" id="IPR039547">
    <property type="entry name" value="Ribosomal_eL19"/>
</dbReference>
<dbReference type="EMBL" id="KT007004">
    <property type="protein sequence ID" value="AKQ02862.1"/>
    <property type="molecule type" value="Genomic_DNA"/>
</dbReference>
<evidence type="ECO:0000256" key="3">
    <source>
        <dbReference type="ARBA" id="ARBA00022980"/>
    </source>
</evidence>
<keyword evidence="5" id="KW-0694">RNA-binding</keyword>
<comment type="similarity">
    <text evidence="1 5 6">Belongs to the eukaryotic ribosomal protein eL19 family.</text>
</comment>
<dbReference type="GO" id="GO:0022625">
    <property type="term" value="C:cytosolic large ribosomal subunit"/>
    <property type="evidence" value="ECO:0007669"/>
    <property type="project" value="InterPro"/>
</dbReference>
<dbReference type="Pfam" id="PF01280">
    <property type="entry name" value="Ribosomal_L19e"/>
    <property type="match status" value="1"/>
</dbReference>
<dbReference type="NCBIfam" id="NF006343">
    <property type="entry name" value="PRK08570.1"/>
    <property type="match status" value="1"/>
</dbReference>
<evidence type="ECO:0000256" key="7">
    <source>
        <dbReference type="SAM" id="MobiDB-lite"/>
    </source>
</evidence>
<dbReference type="FunFam" id="1.10.1650.10:FF:000001">
    <property type="entry name" value="Ribosomal protein L19"/>
    <property type="match status" value="1"/>
</dbReference>
<sequence length="150" mass="17309">MNLRNQRRMAALILKCGTNRVWIDPNDVESLEDAITRADIRIAIHNGTIRRLPVTGQSRQRTRHRTGQRAKGRRRGPGSRKGGANARNPRKARWIRTIRPIRTVLRELRDAGRIDTRTYRAYYRQAKGGMFKGRVHLEQHLRGAGLLKEA</sequence>
<name>A0A0H4T8T8_9EURY</name>
<dbReference type="InterPro" id="IPR015972">
    <property type="entry name" value="Ribosomal_eL19_dom1"/>
</dbReference>
<dbReference type="CDD" id="cd00481">
    <property type="entry name" value="Ribosomal_L19e"/>
    <property type="match status" value="1"/>
</dbReference>
<comment type="function">
    <text evidence="5">Binds to the 23S rRNA.</text>
</comment>
<proteinExistence type="inferred from homology"/>
<dbReference type="InterPro" id="IPR000196">
    <property type="entry name" value="Ribosomal_eL19_dom"/>
</dbReference>
<dbReference type="InterPro" id="IPR035970">
    <property type="entry name" value="60S_ribosomal_eL19_sf"/>
</dbReference>
<dbReference type="Gene3D" id="1.10.1200.240">
    <property type="match status" value="1"/>
</dbReference>
<accession>A0A0H4T8T8</accession>
<evidence type="ECO:0000256" key="2">
    <source>
        <dbReference type="ARBA" id="ARBA00011838"/>
    </source>
</evidence>
<dbReference type="GO" id="GO:0006412">
    <property type="term" value="P:translation"/>
    <property type="evidence" value="ECO:0007669"/>
    <property type="project" value="UniProtKB-UniRule"/>
</dbReference>
<dbReference type="SUPFAM" id="SSF48140">
    <property type="entry name" value="Ribosomal protein L19 (L19e)"/>
    <property type="match status" value="1"/>
</dbReference>
<dbReference type="PROSITE" id="PS00526">
    <property type="entry name" value="RIBOSOMAL_L19E"/>
    <property type="match status" value="1"/>
</dbReference>
<dbReference type="SMART" id="SM01416">
    <property type="entry name" value="Ribosomal_L19e"/>
    <property type="match status" value="1"/>
</dbReference>
<keyword evidence="5" id="KW-0699">rRNA-binding</keyword>
<dbReference type="PANTHER" id="PTHR10722">
    <property type="entry name" value="60S RIBOSOMAL PROTEIN L19"/>
    <property type="match status" value="1"/>
</dbReference>
<feature type="region of interest" description="Disordered" evidence="7">
    <location>
        <begin position="51"/>
        <end position="90"/>
    </location>
</feature>
<reference evidence="9" key="1">
    <citation type="journal article" date="2015" name="ISME J.">
        <title>Aquifer environment selects for microbial species cohorts in sediment and groundwater.</title>
        <authorList>
            <person name="Hug L.A."/>
            <person name="Thomas B.C."/>
            <person name="Brown C.T."/>
            <person name="Frischkorn K.R."/>
            <person name="Williams K.H."/>
            <person name="Tringe S.G."/>
            <person name="Banfield J.F."/>
        </authorList>
    </citation>
    <scope>NUCLEOTIDE SEQUENCE</scope>
</reference>
<evidence type="ECO:0000256" key="6">
    <source>
        <dbReference type="RuleBase" id="RU000574"/>
    </source>
</evidence>
<comment type="subunit">
    <text evidence="2 5">Part of the 50S ribosomal subunit.</text>
</comment>
<dbReference type="HAMAP" id="MF_01475">
    <property type="entry name" value="Ribosomal_eL19"/>
    <property type="match status" value="1"/>
</dbReference>
<feature type="domain" description="Large ribosomal subunit protein eL19" evidence="8">
    <location>
        <begin position="2"/>
        <end position="145"/>
    </location>
</feature>
<dbReference type="AlphaFoldDB" id="A0A0H4T8T8"/>
<dbReference type="InterPro" id="IPR023638">
    <property type="entry name" value="Ribosomal_eL19_CS"/>
</dbReference>
<feature type="compositionally biased region" description="Basic residues" evidence="7">
    <location>
        <begin position="60"/>
        <end position="78"/>
    </location>
</feature>
<dbReference type="Pfam" id="PF25476">
    <property type="entry name" value="Ribosomal_L19e_C"/>
    <property type="match status" value="1"/>
</dbReference>
<evidence type="ECO:0000256" key="1">
    <source>
        <dbReference type="ARBA" id="ARBA00011082"/>
    </source>
</evidence>
<evidence type="ECO:0000313" key="9">
    <source>
        <dbReference type="EMBL" id="AKQ02862.1"/>
    </source>
</evidence>
<dbReference type="Gene3D" id="1.10.1650.10">
    <property type="match status" value="1"/>
</dbReference>
<protein>
    <recommendedName>
        <fullName evidence="5">Large ribosomal subunit protein eL19</fullName>
    </recommendedName>
</protein>
<gene>
    <name evidence="5 9" type="primary">rpl19e</name>
</gene>
<organism evidence="9">
    <name type="scientific">uncultured euryarchaeote Rifle_16ft_4_minimus_37789</name>
    <dbReference type="NCBI Taxonomy" id="1665195"/>
    <lineage>
        <taxon>Archaea</taxon>
        <taxon>Methanobacteriati</taxon>
        <taxon>Methanobacteriota</taxon>
        <taxon>environmental samples</taxon>
    </lineage>
</organism>
<dbReference type="InterPro" id="IPR057259">
    <property type="entry name" value="Ribosomal_L19e"/>
</dbReference>